<feature type="transmembrane region" description="Helical" evidence="1">
    <location>
        <begin position="21"/>
        <end position="38"/>
    </location>
</feature>
<dbReference type="Proteomes" id="UP000473278">
    <property type="component" value="Unassembled WGS sequence"/>
</dbReference>
<name>A0A6M1SZA8_9BACT</name>
<feature type="transmembrane region" description="Helical" evidence="1">
    <location>
        <begin position="84"/>
        <end position="106"/>
    </location>
</feature>
<keyword evidence="1" id="KW-1133">Transmembrane helix</keyword>
<proteinExistence type="predicted"/>
<reference evidence="2 3" key="1">
    <citation type="submission" date="2020-02" db="EMBL/GenBank/DDBJ databases">
        <title>Balneolaceae bacterium YR4-1, complete genome.</title>
        <authorList>
            <person name="Li Y."/>
            <person name="Wu S."/>
        </authorList>
    </citation>
    <scope>NUCLEOTIDE SEQUENCE [LARGE SCALE GENOMIC DNA]</scope>
    <source>
        <strain evidence="2 3">YR4-1</strain>
    </source>
</reference>
<dbReference type="AlphaFoldDB" id="A0A6M1SZA8"/>
<feature type="transmembrane region" description="Helical" evidence="1">
    <location>
        <begin position="115"/>
        <end position="132"/>
    </location>
</feature>
<keyword evidence="3" id="KW-1185">Reference proteome</keyword>
<comment type="caution">
    <text evidence="2">The sequence shown here is derived from an EMBL/GenBank/DDBJ whole genome shotgun (WGS) entry which is preliminary data.</text>
</comment>
<sequence length="202" mass="23137">MDISRITSFLLPLFKKWWCSLLLLPFIIYSLHQAYWALRFNIFFSITYETPFPVNFIHFMLDNFLLIVHEAGHTFFSVFGIRTITILGGSLFEILLPVIIFVFFWFNKKKIGIQLSLYMVGFAFLQVAFYAADGGARQLPLIGGLSKESHDWYNLLSGWGMLESDMTIGVLLVITGGLCYLAALSVPLFFKKYESVSLDLEV</sequence>
<evidence type="ECO:0000256" key="1">
    <source>
        <dbReference type="SAM" id="Phobius"/>
    </source>
</evidence>
<feature type="transmembrane region" description="Helical" evidence="1">
    <location>
        <begin position="166"/>
        <end position="190"/>
    </location>
</feature>
<protein>
    <submittedName>
        <fullName evidence="2">Uncharacterized protein</fullName>
    </submittedName>
</protein>
<keyword evidence="1" id="KW-0472">Membrane</keyword>
<gene>
    <name evidence="2" type="ORF">G3570_07710</name>
</gene>
<keyword evidence="1" id="KW-0812">Transmembrane</keyword>
<organism evidence="2 3">
    <name type="scientific">Halalkalibaculum roseum</name>
    <dbReference type="NCBI Taxonomy" id="2709311"/>
    <lineage>
        <taxon>Bacteria</taxon>
        <taxon>Pseudomonadati</taxon>
        <taxon>Balneolota</taxon>
        <taxon>Balneolia</taxon>
        <taxon>Balneolales</taxon>
        <taxon>Balneolaceae</taxon>
        <taxon>Halalkalibaculum</taxon>
    </lineage>
</organism>
<evidence type="ECO:0000313" key="2">
    <source>
        <dbReference type="EMBL" id="NGP76514.1"/>
    </source>
</evidence>
<evidence type="ECO:0000313" key="3">
    <source>
        <dbReference type="Proteomes" id="UP000473278"/>
    </source>
</evidence>
<accession>A0A6M1SZA8</accession>
<dbReference type="EMBL" id="JAALLT010000002">
    <property type="protein sequence ID" value="NGP76514.1"/>
    <property type="molecule type" value="Genomic_DNA"/>
</dbReference>